<gene>
    <name evidence="1" type="ORF">EL18_00763</name>
</gene>
<protein>
    <submittedName>
        <fullName evidence="1">Uncharacterized protein</fullName>
    </submittedName>
</protein>
<dbReference type="Pfam" id="PF11376">
    <property type="entry name" value="DUF3179"/>
    <property type="match status" value="1"/>
</dbReference>
<reference evidence="1 2" key="1">
    <citation type="submission" date="2014-05" db="EMBL/GenBank/DDBJ databases">
        <title>Draft Genome Sequence of Nitratireductor basaltis Strain UMTGB225, A Marine Bacterium Isolated from Green Barrel Tunicate.</title>
        <authorList>
            <person name="Gan H.Y."/>
        </authorList>
    </citation>
    <scope>NUCLEOTIDE SEQUENCE [LARGE SCALE GENOMIC DNA]</scope>
    <source>
        <strain evidence="1 2">UMTGB225</strain>
    </source>
</reference>
<sequence>MAAIHRRSHSRSIDRLGLKLIPSRIVAFGDFAANYPEAKVLVPSDRNFRDYGRNPYIGYDTAAAPFLYQGDLPDNIPAMSRVVVIRTEKEPIVVSLEKIRRSGFSSDGYEISFQAGVASALDSAAISEGRDVGTVRVTRNGEHVPHDVTFAFVAHAFHPDAAIITE</sequence>
<accession>A0A084U9V9</accession>
<dbReference type="PATRIC" id="fig|472175.3.peg.776"/>
<proteinExistence type="predicted"/>
<dbReference type="InterPro" id="IPR021516">
    <property type="entry name" value="DUF3179"/>
</dbReference>
<evidence type="ECO:0000313" key="2">
    <source>
        <dbReference type="Proteomes" id="UP000053675"/>
    </source>
</evidence>
<keyword evidence="2" id="KW-1185">Reference proteome</keyword>
<dbReference type="Proteomes" id="UP000053675">
    <property type="component" value="Unassembled WGS sequence"/>
</dbReference>
<dbReference type="EMBL" id="JMQM01000001">
    <property type="protein sequence ID" value="KFB09745.1"/>
    <property type="molecule type" value="Genomic_DNA"/>
</dbReference>
<dbReference type="STRING" id="472175.EL18_00763"/>
<organism evidence="1 2">
    <name type="scientific">Nitratireductor basaltis</name>
    <dbReference type="NCBI Taxonomy" id="472175"/>
    <lineage>
        <taxon>Bacteria</taxon>
        <taxon>Pseudomonadati</taxon>
        <taxon>Pseudomonadota</taxon>
        <taxon>Alphaproteobacteria</taxon>
        <taxon>Hyphomicrobiales</taxon>
        <taxon>Phyllobacteriaceae</taxon>
        <taxon>Nitratireductor</taxon>
    </lineage>
</organism>
<comment type="caution">
    <text evidence="1">The sequence shown here is derived from an EMBL/GenBank/DDBJ whole genome shotgun (WGS) entry which is preliminary data.</text>
</comment>
<evidence type="ECO:0000313" key="1">
    <source>
        <dbReference type="EMBL" id="KFB09745.1"/>
    </source>
</evidence>
<dbReference type="eggNOG" id="COG2128">
    <property type="taxonomic scope" value="Bacteria"/>
</dbReference>
<dbReference type="AlphaFoldDB" id="A0A084U9V9"/>
<name>A0A084U9V9_9HYPH</name>